<proteinExistence type="predicted"/>
<comment type="cofactor">
    <cofactor evidence="1">
        <name>Mg(2+)</name>
        <dbReference type="ChEBI" id="CHEBI:18420"/>
    </cofactor>
</comment>
<reference evidence="5 6" key="1">
    <citation type="submission" date="2018-03" db="EMBL/GenBank/DDBJ databases">
        <title>Phenotypic and genomic properties of Cyclonatronum proteinivorum gen. nov., sp. nov., a haloalkaliphilic bacteroidete from soda lakes possessing Na+-translocating rhodopsin.</title>
        <authorList>
            <person name="Toshchakov S.V."/>
            <person name="Korzhenkov A."/>
            <person name="Samarov N.I."/>
            <person name="Kublanov I.V."/>
            <person name="Muntyan M.S."/>
            <person name="Sorokin D.Y."/>
        </authorList>
    </citation>
    <scope>NUCLEOTIDE SEQUENCE [LARGE SCALE GENOMIC DNA]</scope>
    <source>
        <strain evidence="5 6">Omega</strain>
    </source>
</reference>
<evidence type="ECO:0000313" key="5">
    <source>
        <dbReference type="EMBL" id="AXJ01732.1"/>
    </source>
</evidence>
<keyword evidence="3" id="KW-0460">Magnesium</keyword>
<dbReference type="GO" id="GO:0000287">
    <property type="term" value="F:magnesium ion binding"/>
    <property type="evidence" value="ECO:0007669"/>
    <property type="project" value="TreeGrafter"/>
</dbReference>
<evidence type="ECO:0000256" key="2">
    <source>
        <dbReference type="ARBA" id="ARBA00022723"/>
    </source>
</evidence>
<protein>
    <submittedName>
        <fullName evidence="5">HpcH/HpaI aldolase/citrate lyase family protein</fullName>
    </submittedName>
</protein>
<evidence type="ECO:0000259" key="4">
    <source>
        <dbReference type="Pfam" id="PF03328"/>
    </source>
</evidence>
<dbReference type="AlphaFoldDB" id="A0A345UMN0"/>
<dbReference type="EMBL" id="CP027806">
    <property type="protein sequence ID" value="AXJ01732.1"/>
    <property type="molecule type" value="Genomic_DNA"/>
</dbReference>
<organism evidence="5 6">
    <name type="scientific">Cyclonatronum proteinivorum</name>
    <dbReference type="NCBI Taxonomy" id="1457365"/>
    <lineage>
        <taxon>Bacteria</taxon>
        <taxon>Pseudomonadati</taxon>
        <taxon>Balneolota</taxon>
        <taxon>Balneolia</taxon>
        <taxon>Balneolales</taxon>
        <taxon>Cyclonatronaceae</taxon>
        <taxon>Cyclonatronum</taxon>
    </lineage>
</organism>
<dbReference type="GO" id="GO:0016829">
    <property type="term" value="F:lyase activity"/>
    <property type="evidence" value="ECO:0007669"/>
    <property type="project" value="UniProtKB-KW"/>
</dbReference>
<gene>
    <name evidence="5" type="ORF">CYPRO_2490</name>
</gene>
<dbReference type="Gene3D" id="3.20.20.60">
    <property type="entry name" value="Phosphoenolpyruvate-binding domains"/>
    <property type="match status" value="2"/>
</dbReference>
<accession>A0A345UMN0</accession>
<keyword evidence="6" id="KW-1185">Reference proteome</keyword>
<dbReference type="InterPro" id="IPR005000">
    <property type="entry name" value="Aldolase/citrate-lyase_domain"/>
</dbReference>
<evidence type="ECO:0000256" key="3">
    <source>
        <dbReference type="ARBA" id="ARBA00022842"/>
    </source>
</evidence>
<name>A0A345UMN0_9BACT</name>
<dbReference type="GO" id="GO:0006107">
    <property type="term" value="P:oxaloacetate metabolic process"/>
    <property type="evidence" value="ECO:0007669"/>
    <property type="project" value="TreeGrafter"/>
</dbReference>
<dbReference type="SUPFAM" id="SSF51621">
    <property type="entry name" value="Phosphoenolpyruvate/pyruvate domain"/>
    <property type="match status" value="1"/>
</dbReference>
<dbReference type="PANTHER" id="PTHR32308">
    <property type="entry name" value="LYASE BETA SUBUNIT, PUTATIVE (AFU_ORTHOLOGUE AFUA_4G13030)-RELATED"/>
    <property type="match status" value="1"/>
</dbReference>
<dbReference type="OrthoDB" id="278846at2"/>
<sequence>MIFKYITNKPELANFAVGCGVNRIFVDMEYVGKDRRQGHLNAHRATHTIEDIQLMREAIPDTELMVRVNPVYPGTQNEVNGAIEAGADVIMLPMFTTAEEVGYVADLIDGRARFCPLLETPQALVRLDEILEHHARIDEMHVGLNDLHLGLGLTFMFEVLTGGLVELAADKIKAKGIRFGFGGIARIGQGAVAAELVLGEHVRLGSEMVILSRTFHKNSSQVRELVQRVNMKEEIDKLKNCINSFKEAPYETLLENKARLTHAVRQQVAEFQREKQY</sequence>
<dbReference type="InterPro" id="IPR015813">
    <property type="entry name" value="Pyrv/PenolPyrv_kinase-like_dom"/>
</dbReference>
<dbReference type="RefSeq" id="WP_114984890.1">
    <property type="nucleotide sequence ID" value="NZ_CP027806.1"/>
</dbReference>
<keyword evidence="5" id="KW-0456">Lyase</keyword>
<evidence type="ECO:0000313" key="6">
    <source>
        <dbReference type="Proteomes" id="UP000254808"/>
    </source>
</evidence>
<evidence type="ECO:0000256" key="1">
    <source>
        <dbReference type="ARBA" id="ARBA00001946"/>
    </source>
</evidence>
<dbReference type="Pfam" id="PF03328">
    <property type="entry name" value="HpcH_HpaI"/>
    <property type="match status" value="1"/>
</dbReference>
<keyword evidence="2" id="KW-0479">Metal-binding</keyword>
<dbReference type="KEGG" id="cprv:CYPRO_2490"/>
<dbReference type="PANTHER" id="PTHR32308:SF10">
    <property type="entry name" value="CITRATE LYASE SUBUNIT BETA"/>
    <property type="match status" value="1"/>
</dbReference>
<feature type="domain" description="HpcH/HpaI aldolase/citrate lyase" evidence="4">
    <location>
        <begin position="8"/>
        <end position="154"/>
    </location>
</feature>
<dbReference type="Proteomes" id="UP000254808">
    <property type="component" value="Chromosome"/>
</dbReference>
<dbReference type="InterPro" id="IPR040442">
    <property type="entry name" value="Pyrv_kinase-like_dom_sf"/>
</dbReference>